<gene>
    <name evidence="2" type="ORF">A3Q56_03009</name>
</gene>
<feature type="compositionally biased region" description="Low complexity" evidence="1">
    <location>
        <begin position="18"/>
        <end position="28"/>
    </location>
</feature>
<evidence type="ECO:0000256" key="1">
    <source>
        <dbReference type="SAM" id="MobiDB-lite"/>
    </source>
</evidence>
<accession>A0A177B6H4</accession>
<reference evidence="2 3" key="1">
    <citation type="submission" date="2016-04" db="EMBL/GenBank/DDBJ databases">
        <title>The genome of Intoshia linei affirms orthonectids as highly simplified spiralians.</title>
        <authorList>
            <person name="Mikhailov K.V."/>
            <person name="Slusarev G.S."/>
            <person name="Nikitin M.A."/>
            <person name="Logacheva M.D."/>
            <person name="Penin A."/>
            <person name="Aleoshin V."/>
            <person name="Panchin Y.V."/>
        </authorList>
    </citation>
    <scope>NUCLEOTIDE SEQUENCE [LARGE SCALE GENOMIC DNA]</scope>
    <source>
        <strain evidence="2">Intl2013</strain>
        <tissue evidence="2">Whole animal</tissue>
    </source>
</reference>
<evidence type="ECO:0000313" key="3">
    <source>
        <dbReference type="Proteomes" id="UP000078046"/>
    </source>
</evidence>
<dbReference type="Proteomes" id="UP000078046">
    <property type="component" value="Unassembled WGS sequence"/>
</dbReference>
<organism evidence="2 3">
    <name type="scientific">Intoshia linei</name>
    <dbReference type="NCBI Taxonomy" id="1819745"/>
    <lineage>
        <taxon>Eukaryota</taxon>
        <taxon>Metazoa</taxon>
        <taxon>Spiralia</taxon>
        <taxon>Lophotrochozoa</taxon>
        <taxon>Mesozoa</taxon>
        <taxon>Orthonectida</taxon>
        <taxon>Rhopaluridae</taxon>
        <taxon>Intoshia</taxon>
    </lineage>
</organism>
<feature type="region of interest" description="Disordered" evidence="1">
    <location>
        <begin position="1"/>
        <end position="74"/>
    </location>
</feature>
<evidence type="ECO:0000313" key="2">
    <source>
        <dbReference type="EMBL" id="OAF69191.1"/>
    </source>
</evidence>
<proteinExistence type="predicted"/>
<feature type="compositionally biased region" description="Basic residues" evidence="1">
    <location>
        <begin position="1"/>
        <end position="15"/>
    </location>
</feature>
<dbReference type="AlphaFoldDB" id="A0A177B6H4"/>
<name>A0A177B6H4_9BILA</name>
<evidence type="ECO:0008006" key="4">
    <source>
        <dbReference type="Google" id="ProtNLM"/>
    </source>
</evidence>
<protein>
    <recommendedName>
        <fullName evidence="4">IBB domain-containing protein</fullName>
    </recommendedName>
</protein>
<feature type="compositionally biased region" description="Basic and acidic residues" evidence="1">
    <location>
        <begin position="32"/>
        <end position="44"/>
    </location>
</feature>
<sequence length="92" mass="10976">MSKKSKKRRRQKKRNNRLDSSSNNSTSRSRSRSNDHEDSEKHGEAYTLNMERLRSVKRNHQIRQKELANQKSGQQLNVRNQCNFFDFTAHDN</sequence>
<keyword evidence="3" id="KW-1185">Reference proteome</keyword>
<comment type="caution">
    <text evidence="2">The sequence shown here is derived from an EMBL/GenBank/DDBJ whole genome shotgun (WGS) entry which is preliminary data.</text>
</comment>
<dbReference type="EMBL" id="LWCA01000321">
    <property type="protein sequence ID" value="OAF69191.1"/>
    <property type="molecule type" value="Genomic_DNA"/>
</dbReference>